<dbReference type="InterPro" id="IPR036412">
    <property type="entry name" value="HAD-like_sf"/>
</dbReference>
<dbReference type="PANTHER" id="PTHR10000:SF8">
    <property type="entry name" value="HAD SUPERFAMILY HYDROLASE-LIKE, TYPE 3"/>
    <property type="match status" value="1"/>
</dbReference>
<dbReference type="NCBIfam" id="TIGR01484">
    <property type="entry name" value="HAD-SF-IIB"/>
    <property type="match status" value="1"/>
</dbReference>
<dbReference type="Pfam" id="PF08282">
    <property type="entry name" value="Hydrolase_3"/>
    <property type="match status" value="1"/>
</dbReference>
<dbReference type="CDD" id="cd07516">
    <property type="entry name" value="HAD_Pase"/>
    <property type="match status" value="1"/>
</dbReference>
<protein>
    <submittedName>
        <fullName evidence="1">Cof-type HAD-IIB family hydrolase</fullName>
    </submittedName>
</protein>
<dbReference type="EMBL" id="WLXI01000008">
    <property type="protein sequence ID" value="MTD00987.1"/>
    <property type="molecule type" value="Genomic_DNA"/>
</dbReference>
<dbReference type="SFLD" id="SFLDG01140">
    <property type="entry name" value="C2.B:_Phosphomannomutase_and_P"/>
    <property type="match status" value="1"/>
</dbReference>
<dbReference type="GO" id="GO:0005829">
    <property type="term" value="C:cytosol"/>
    <property type="evidence" value="ECO:0007669"/>
    <property type="project" value="TreeGrafter"/>
</dbReference>
<accession>A0A6L6G784</accession>
<dbReference type="Gene3D" id="3.30.1240.10">
    <property type="match status" value="1"/>
</dbReference>
<reference evidence="1 2" key="1">
    <citation type="submission" date="2019-11" db="EMBL/GenBank/DDBJ databases">
        <title>Streptococcus uberis isolated from clinical mastitis cases on a southeastern Queensland dairy.</title>
        <authorList>
            <person name="Workentine M.L."/>
            <person name="Price R."/>
            <person name="Olchowy T."/>
        </authorList>
    </citation>
    <scope>NUCLEOTIDE SEQUENCE [LARGE SCALE GENOMIC DNA]</scope>
    <source>
        <strain evidence="1 2">OLC4459-A17</strain>
    </source>
</reference>
<dbReference type="SFLD" id="SFLDS00003">
    <property type="entry name" value="Haloacid_Dehalogenase"/>
    <property type="match status" value="1"/>
</dbReference>
<dbReference type="RefSeq" id="WP_154590289.1">
    <property type="nucleotide sequence ID" value="NZ_JADFBP010000003.1"/>
</dbReference>
<comment type="caution">
    <text evidence="1">The sequence shown here is derived from an EMBL/GenBank/DDBJ whole genome shotgun (WGS) entry which is preliminary data.</text>
</comment>
<dbReference type="GO" id="GO:0000287">
    <property type="term" value="F:magnesium ion binding"/>
    <property type="evidence" value="ECO:0007669"/>
    <property type="project" value="TreeGrafter"/>
</dbReference>
<dbReference type="InterPro" id="IPR006379">
    <property type="entry name" value="HAD-SF_hydro_IIB"/>
</dbReference>
<gene>
    <name evidence="1" type="ORF">GKS16_01635</name>
</gene>
<dbReference type="Proteomes" id="UP000483839">
    <property type="component" value="Unassembled WGS sequence"/>
</dbReference>
<dbReference type="InterPro" id="IPR023214">
    <property type="entry name" value="HAD_sf"/>
</dbReference>
<dbReference type="AlphaFoldDB" id="A0A6L6G784"/>
<dbReference type="PANTHER" id="PTHR10000">
    <property type="entry name" value="PHOSPHOSERINE PHOSPHATASE"/>
    <property type="match status" value="1"/>
</dbReference>
<proteinExistence type="predicted"/>
<evidence type="ECO:0000313" key="2">
    <source>
        <dbReference type="Proteomes" id="UP000483839"/>
    </source>
</evidence>
<evidence type="ECO:0000313" key="1">
    <source>
        <dbReference type="EMBL" id="MTD00987.1"/>
    </source>
</evidence>
<name>A0A6L6G784_STRUB</name>
<keyword evidence="1" id="KW-0378">Hydrolase</keyword>
<dbReference type="PROSITE" id="PS01228">
    <property type="entry name" value="COF_1"/>
    <property type="match status" value="1"/>
</dbReference>
<dbReference type="InterPro" id="IPR000150">
    <property type="entry name" value="Cof"/>
</dbReference>
<dbReference type="Gene3D" id="3.40.50.1000">
    <property type="entry name" value="HAD superfamily/HAD-like"/>
    <property type="match status" value="1"/>
</dbReference>
<organism evidence="1 2">
    <name type="scientific">Streptococcus uberis</name>
    <dbReference type="NCBI Taxonomy" id="1349"/>
    <lineage>
        <taxon>Bacteria</taxon>
        <taxon>Bacillati</taxon>
        <taxon>Bacillota</taxon>
        <taxon>Bacilli</taxon>
        <taxon>Lactobacillales</taxon>
        <taxon>Streptococcaceae</taxon>
        <taxon>Streptococcus</taxon>
    </lineage>
</organism>
<dbReference type="NCBIfam" id="TIGR00099">
    <property type="entry name" value="Cof-subfamily"/>
    <property type="match status" value="1"/>
</dbReference>
<dbReference type="GO" id="GO:0016791">
    <property type="term" value="F:phosphatase activity"/>
    <property type="evidence" value="ECO:0007669"/>
    <property type="project" value="UniProtKB-ARBA"/>
</dbReference>
<sequence>MVSIIFSDIDGTLLNDQHEVSSRTKTAIKECLSKGILFVPVSARMPEAIKPITCSFLPEILIISYNGAFVQDKTGYPISSSPMPFDVALSICSTVEEQFNDIVWNIYSGEEWISQDRDNKWVKREEEIVSVTSIQMALETISHSLTIHKLLLMGEPGSIAKAERLFKENYSDLSIAQSYPYYLEIMASGITKGKAVTELATSYGVELGDTIAFGDNFNDLDMLQTVGKGYVMGNAPTDLKSLIGNVTTDNNHDGIAEVLERTILTL</sequence>
<dbReference type="SUPFAM" id="SSF56784">
    <property type="entry name" value="HAD-like"/>
    <property type="match status" value="1"/>
</dbReference>
<dbReference type="PROSITE" id="PS01229">
    <property type="entry name" value="COF_2"/>
    <property type="match status" value="1"/>
</dbReference>